<feature type="domain" description="CobQ/CobB/MinD/ParA nucleotide binding" evidence="3">
    <location>
        <begin position="4"/>
        <end position="171"/>
    </location>
</feature>
<dbReference type="Gene3D" id="3.40.50.300">
    <property type="entry name" value="P-loop containing nucleotide triphosphate hydrolases"/>
    <property type="match status" value="1"/>
</dbReference>
<organism evidence="4 5">
    <name type="scientific">candidate division CSSED10-310 bacterium</name>
    <dbReference type="NCBI Taxonomy" id="2855610"/>
    <lineage>
        <taxon>Bacteria</taxon>
        <taxon>Bacteria division CSSED10-310</taxon>
    </lineage>
</organism>
<name>A0ABV6Z3W7_UNCC1</name>
<dbReference type="PANTHER" id="PTHR43384:SF6">
    <property type="entry name" value="SEPTUM SITE-DETERMINING PROTEIN MIND HOMOLOG, CHLOROPLASTIC"/>
    <property type="match status" value="1"/>
</dbReference>
<reference evidence="4 5" key="1">
    <citation type="submission" date="2024-09" db="EMBL/GenBank/DDBJ databases">
        <title>Laminarin stimulates single cell rates of sulfate reduction while oxygen inhibits transcriptomic activity in coastal marine sediment.</title>
        <authorList>
            <person name="Lindsay M."/>
            <person name="Orcutt B."/>
            <person name="Emerson D."/>
            <person name="Stepanauskas R."/>
            <person name="D'Angelo T."/>
        </authorList>
    </citation>
    <scope>NUCLEOTIDE SEQUENCE [LARGE SCALE GENOMIC DNA]</scope>
    <source>
        <strain evidence="4">SAG AM-311-K15</strain>
    </source>
</reference>
<dbReference type="EMBL" id="JBHPBY010000429">
    <property type="protein sequence ID" value="MFC1853127.1"/>
    <property type="molecule type" value="Genomic_DNA"/>
</dbReference>
<dbReference type="InterPro" id="IPR002586">
    <property type="entry name" value="CobQ/CobB/MinD/ParA_Nub-bd_dom"/>
</dbReference>
<dbReference type="PANTHER" id="PTHR43384">
    <property type="entry name" value="SEPTUM SITE-DETERMINING PROTEIN MIND HOMOLOG, CHLOROPLASTIC-RELATED"/>
    <property type="match status" value="1"/>
</dbReference>
<dbReference type="InterPro" id="IPR027417">
    <property type="entry name" value="P-loop_NTPase"/>
</dbReference>
<dbReference type="PIRSF" id="PIRSF005647">
    <property type="entry name" value="CooC"/>
    <property type="match status" value="1"/>
</dbReference>
<comment type="caution">
    <text evidence="4">The sequence shown here is derived from an EMBL/GenBank/DDBJ whole genome shotgun (WGS) entry which is preliminary data.</text>
</comment>
<keyword evidence="5" id="KW-1185">Reference proteome</keyword>
<sequence>MKIAITGKGGVGKTSLSYLLGLRYRDLGFQVLLVDADPDGNLPDLMGLSATTIVPLIEMKEMIHERIASDQNGISSYFKLNPKVDDIPQKYALTHNGLKLLVMGTIKSGGGGCACPLNSFIRQVLRHLIIEREEIVIMDMEAGIEHLGRGTADQVDCLLIITEPNMTALTTTHRIIHLAQDLKIPRLLIVGNKIFDEQDKRMIITSLGEVEPIFIPFSRHIKQISCQPEASPQLEPEVAETLTSIVNQLNTS</sequence>
<dbReference type="InterPro" id="IPR050625">
    <property type="entry name" value="ParA/MinD_ATPase"/>
</dbReference>
<proteinExistence type="predicted"/>
<evidence type="ECO:0000256" key="2">
    <source>
        <dbReference type="ARBA" id="ARBA00022840"/>
    </source>
</evidence>
<keyword evidence="1" id="KW-0547">Nucleotide-binding</keyword>
<evidence type="ECO:0000256" key="1">
    <source>
        <dbReference type="ARBA" id="ARBA00022741"/>
    </source>
</evidence>
<protein>
    <submittedName>
        <fullName evidence="4">ArsA-related P-loop ATPase</fullName>
    </submittedName>
</protein>
<evidence type="ECO:0000313" key="5">
    <source>
        <dbReference type="Proteomes" id="UP001594351"/>
    </source>
</evidence>
<evidence type="ECO:0000259" key="3">
    <source>
        <dbReference type="Pfam" id="PF01656"/>
    </source>
</evidence>
<dbReference type="InterPro" id="IPR014433">
    <property type="entry name" value="CooC"/>
</dbReference>
<accession>A0ABV6Z3W7</accession>
<gene>
    <name evidence="4" type="ORF">ACFL27_23260</name>
</gene>
<evidence type="ECO:0000313" key="4">
    <source>
        <dbReference type="EMBL" id="MFC1853127.1"/>
    </source>
</evidence>
<keyword evidence="2" id="KW-0067">ATP-binding</keyword>
<dbReference type="SUPFAM" id="SSF52540">
    <property type="entry name" value="P-loop containing nucleoside triphosphate hydrolases"/>
    <property type="match status" value="1"/>
</dbReference>
<dbReference type="Proteomes" id="UP001594351">
    <property type="component" value="Unassembled WGS sequence"/>
</dbReference>
<dbReference type="Pfam" id="PF01656">
    <property type="entry name" value="CbiA"/>
    <property type="match status" value="1"/>
</dbReference>